<comment type="caution">
    <text evidence="1">The sequence shown here is derived from an EMBL/GenBank/DDBJ whole genome shotgun (WGS) entry which is preliminary data.</text>
</comment>
<dbReference type="EMBL" id="APQQ01000022">
    <property type="protein sequence ID" value="ENW17705.1"/>
    <property type="molecule type" value="Genomic_DNA"/>
</dbReference>
<evidence type="ECO:0000313" key="2">
    <source>
        <dbReference type="Proteomes" id="UP000017667"/>
    </source>
</evidence>
<accession>N9GDY2</accession>
<gene>
    <name evidence="1" type="ORF">F927_02063</name>
</gene>
<dbReference type="HOGENOM" id="CLU_3354041_0_0_6"/>
<sequence>MPMLIHVSVMEMAQTNSDHVGERIGLIILNKIKTTY</sequence>
<organism evidence="1 2">
    <name type="scientific">Acinetobacter haemolyticus CIP 64.3 = MTCC 9819</name>
    <dbReference type="NCBI Taxonomy" id="1217659"/>
    <lineage>
        <taxon>Bacteria</taxon>
        <taxon>Pseudomonadati</taxon>
        <taxon>Pseudomonadota</taxon>
        <taxon>Gammaproteobacteria</taxon>
        <taxon>Moraxellales</taxon>
        <taxon>Moraxellaceae</taxon>
        <taxon>Acinetobacter</taxon>
    </lineage>
</organism>
<proteinExistence type="predicted"/>
<keyword evidence="2" id="KW-1185">Reference proteome</keyword>
<name>N9GDY2_ACIHA</name>
<dbReference type="Proteomes" id="UP000017667">
    <property type="component" value="Unassembled WGS sequence"/>
</dbReference>
<reference evidence="1 2" key="1">
    <citation type="submission" date="2013-02" db="EMBL/GenBank/DDBJ databases">
        <title>The Genome Sequence of Acinetobacter haemolyticus CIP 64.3.</title>
        <authorList>
            <consortium name="The Broad Institute Genome Sequencing Platform"/>
            <consortium name="The Broad Institute Genome Sequencing Center for Infectious Disease"/>
            <person name="Cerqueira G."/>
            <person name="Feldgarden M."/>
            <person name="Courvalin P."/>
            <person name="Perichon B."/>
            <person name="Grillot-Courvalin C."/>
            <person name="Clermont D."/>
            <person name="Rocha E."/>
            <person name="Yoon E.-J."/>
            <person name="Nemec A."/>
            <person name="Walker B."/>
            <person name="Young S.K."/>
            <person name="Zeng Q."/>
            <person name="Gargeya S."/>
            <person name="Fitzgerald M."/>
            <person name="Haas B."/>
            <person name="Abouelleil A."/>
            <person name="Alvarado L."/>
            <person name="Arachchi H.M."/>
            <person name="Berlin A.M."/>
            <person name="Chapman S.B."/>
            <person name="Dewar J."/>
            <person name="Goldberg J."/>
            <person name="Griggs A."/>
            <person name="Gujja S."/>
            <person name="Hansen M."/>
            <person name="Howarth C."/>
            <person name="Imamovic A."/>
            <person name="Larimer J."/>
            <person name="McCowan C."/>
            <person name="Murphy C."/>
            <person name="Neiman D."/>
            <person name="Pearson M."/>
            <person name="Priest M."/>
            <person name="Roberts A."/>
            <person name="Saif S."/>
            <person name="Shea T."/>
            <person name="Sisk P."/>
            <person name="Sykes S."/>
            <person name="Wortman J."/>
            <person name="Nusbaum C."/>
            <person name="Birren B."/>
        </authorList>
    </citation>
    <scope>NUCLEOTIDE SEQUENCE [LARGE SCALE GENOMIC DNA]</scope>
    <source>
        <strain evidence="1 2">CIP 64.3</strain>
    </source>
</reference>
<protein>
    <submittedName>
        <fullName evidence="1">Uncharacterized protein</fullName>
    </submittedName>
</protein>
<evidence type="ECO:0000313" key="1">
    <source>
        <dbReference type="EMBL" id="ENW17705.1"/>
    </source>
</evidence>
<dbReference type="AlphaFoldDB" id="N9GDY2"/>